<organism evidence="1">
    <name type="scientific">Homalodisca liturata</name>
    <dbReference type="NCBI Taxonomy" id="320908"/>
    <lineage>
        <taxon>Eukaryota</taxon>
        <taxon>Metazoa</taxon>
        <taxon>Ecdysozoa</taxon>
        <taxon>Arthropoda</taxon>
        <taxon>Hexapoda</taxon>
        <taxon>Insecta</taxon>
        <taxon>Pterygota</taxon>
        <taxon>Neoptera</taxon>
        <taxon>Paraneoptera</taxon>
        <taxon>Hemiptera</taxon>
        <taxon>Auchenorrhyncha</taxon>
        <taxon>Membracoidea</taxon>
        <taxon>Cicadellidae</taxon>
        <taxon>Cicadellinae</taxon>
        <taxon>Proconiini</taxon>
        <taxon>Homalodisca</taxon>
    </lineage>
</organism>
<accession>A0A1B6I3D3</accession>
<dbReference type="EMBL" id="GECU01026284">
    <property type="protein sequence ID" value="JAS81422.1"/>
    <property type="molecule type" value="Transcribed_RNA"/>
</dbReference>
<gene>
    <name evidence="1" type="ORF">g.155</name>
</gene>
<proteinExistence type="predicted"/>
<evidence type="ECO:0000313" key="1">
    <source>
        <dbReference type="EMBL" id="JAS81422.1"/>
    </source>
</evidence>
<evidence type="ECO:0008006" key="2">
    <source>
        <dbReference type="Google" id="ProtNLM"/>
    </source>
</evidence>
<feature type="non-terminal residue" evidence="1">
    <location>
        <position position="1"/>
    </location>
</feature>
<sequence>NWCITNAMSINAAKCSLVSFTRSAQPLVVSDYVLNGTVLSRSTIVRDLDVVFSADLSPDKHIDFICGKALRMLNFILRASRSGLGIVALNILYKSLVRSILEY</sequence>
<protein>
    <recommendedName>
        <fullName evidence="2">Reverse transcriptase domain-containing protein</fullName>
    </recommendedName>
</protein>
<reference evidence="1" key="1">
    <citation type="submission" date="2015-11" db="EMBL/GenBank/DDBJ databases">
        <title>De novo transcriptome assembly of four potential Pierce s Disease insect vectors from Arizona vineyards.</title>
        <authorList>
            <person name="Tassone E.E."/>
        </authorList>
    </citation>
    <scope>NUCLEOTIDE SEQUENCE</scope>
</reference>
<dbReference type="AlphaFoldDB" id="A0A1B6I3D3"/>
<feature type="non-terminal residue" evidence="1">
    <location>
        <position position="103"/>
    </location>
</feature>
<name>A0A1B6I3D3_9HEMI</name>